<evidence type="ECO:0000313" key="1">
    <source>
        <dbReference type="EMBL" id="KAK8210339.1"/>
    </source>
</evidence>
<keyword evidence="2" id="KW-1185">Reference proteome</keyword>
<sequence length="256" mass="28075">MLQTSISAWLRKPAAVKEPPATKLSVNETSPAPVIAAELPLSSNLEAPKGQNGQPNEVVSSESVSNSHGGPQPPRAERRPLDPRITLEPCTKSNIASFKRLNSLLLPIPYQAKFYDEILAEKVASSITLLATWRDTPPSTATDSDTSPGRVVGGIRCRLIGSPPMLYISTLGVLSPYRTYGIASHLLQTVIVRAIELYGIKSVGAHVWEANEDGLEWYLKRGFREVEREAGYYRRLKPQGAVVLRREVGPGDLLRR</sequence>
<reference evidence="1" key="1">
    <citation type="submission" date="2024-02" db="EMBL/GenBank/DDBJ databases">
        <title>Metagenome Assembled Genome of Zalaria obscura JY119.</title>
        <authorList>
            <person name="Vighnesh L."/>
            <person name="Jagadeeshwari U."/>
            <person name="Venkata Ramana C."/>
            <person name="Sasikala C."/>
        </authorList>
    </citation>
    <scope>NUCLEOTIDE SEQUENCE</scope>
    <source>
        <strain evidence="1">JY119</strain>
    </source>
</reference>
<accession>A0ACC3SF21</accession>
<evidence type="ECO:0000313" key="2">
    <source>
        <dbReference type="Proteomes" id="UP001320706"/>
    </source>
</evidence>
<comment type="caution">
    <text evidence="1">The sequence shown here is derived from an EMBL/GenBank/DDBJ whole genome shotgun (WGS) entry which is preliminary data.</text>
</comment>
<proteinExistence type="predicted"/>
<name>A0ACC3SF21_9PEZI</name>
<dbReference type="Proteomes" id="UP001320706">
    <property type="component" value="Unassembled WGS sequence"/>
</dbReference>
<protein>
    <submittedName>
        <fullName evidence="1">Uncharacterized protein</fullName>
    </submittedName>
</protein>
<organism evidence="1 2">
    <name type="scientific">Zalaria obscura</name>
    <dbReference type="NCBI Taxonomy" id="2024903"/>
    <lineage>
        <taxon>Eukaryota</taxon>
        <taxon>Fungi</taxon>
        <taxon>Dikarya</taxon>
        <taxon>Ascomycota</taxon>
        <taxon>Pezizomycotina</taxon>
        <taxon>Dothideomycetes</taxon>
        <taxon>Dothideomycetidae</taxon>
        <taxon>Dothideales</taxon>
        <taxon>Zalariaceae</taxon>
        <taxon>Zalaria</taxon>
    </lineage>
</organism>
<gene>
    <name evidence="1" type="ORF">M8818_003508</name>
</gene>
<dbReference type="EMBL" id="JAMKPW020000015">
    <property type="protein sequence ID" value="KAK8210339.1"/>
    <property type="molecule type" value="Genomic_DNA"/>
</dbReference>